<dbReference type="STRING" id="1391654.AKJ09_01336"/>
<dbReference type="AlphaFoldDB" id="A0A0K1PMB8"/>
<dbReference type="EMBL" id="CP012333">
    <property type="protein sequence ID" value="AKU94672.1"/>
    <property type="molecule type" value="Genomic_DNA"/>
</dbReference>
<protein>
    <recommendedName>
        <fullName evidence="4">Outer membrane protein beta-barrel domain-containing protein</fullName>
    </recommendedName>
</protein>
<name>A0A0K1PMB8_9BACT</name>
<evidence type="ECO:0008006" key="4">
    <source>
        <dbReference type="Google" id="ProtNLM"/>
    </source>
</evidence>
<gene>
    <name evidence="2" type="ORF">AKJ09_01336</name>
</gene>
<evidence type="ECO:0000256" key="1">
    <source>
        <dbReference type="SAM" id="SignalP"/>
    </source>
</evidence>
<dbReference type="KEGG" id="llu:AKJ09_01336"/>
<dbReference type="RefSeq" id="WP_146646232.1">
    <property type="nucleotide sequence ID" value="NZ_CP012333.1"/>
</dbReference>
<feature type="chain" id="PRO_5005466273" description="Outer membrane protein beta-barrel domain-containing protein" evidence="1">
    <location>
        <begin position="25"/>
        <end position="166"/>
    </location>
</feature>
<organism evidence="2 3">
    <name type="scientific">Labilithrix luteola</name>
    <dbReference type="NCBI Taxonomy" id="1391654"/>
    <lineage>
        <taxon>Bacteria</taxon>
        <taxon>Pseudomonadati</taxon>
        <taxon>Myxococcota</taxon>
        <taxon>Polyangia</taxon>
        <taxon>Polyangiales</taxon>
        <taxon>Labilitrichaceae</taxon>
        <taxon>Labilithrix</taxon>
    </lineage>
</organism>
<accession>A0A0K1PMB8</accession>
<keyword evidence="3" id="KW-1185">Reference proteome</keyword>
<keyword evidence="1" id="KW-0732">Signal</keyword>
<dbReference type="Proteomes" id="UP000064967">
    <property type="component" value="Chromosome"/>
</dbReference>
<sequence>MSVVKRLAAIALGLAALWPRAASAQEYLPAGAVYVGSGIEGAGRGFQRARTRLRIGGELRVDEAPDEAIFAAVLVDIEPKTAFGGELRYVHTIGSHVAASAGAIAYLAPGTLLGPCAGLEVRVPLASKTYLVAGPEAAVFALGGDLPDNVVVWQALFQLGFRADLK</sequence>
<evidence type="ECO:0000313" key="2">
    <source>
        <dbReference type="EMBL" id="AKU94672.1"/>
    </source>
</evidence>
<proteinExistence type="predicted"/>
<reference evidence="2 3" key="1">
    <citation type="submission" date="2015-08" db="EMBL/GenBank/DDBJ databases">
        <authorList>
            <person name="Babu N.S."/>
            <person name="Beckwith C.J."/>
            <person name="Beseler K.G."/>
            <person name="Brison A."/>
            <person name="Carone J.V."/>
            <person name="Caskin T.P."/>
            <person name="Diamond M."/>
            <person name="Durham M.E."/>
            <person name="Foxe J.M."/>
            <person name="Go M."/>
            <person name="Henderson B.A."/>
            <person name="Jones I.B."/>
            <person name="McGettigan J.A."/>
            <person name="Micheletti S.J."/>
            <person name="Nasrallah M.E."/>
            <person name="Ortiz D."/>
            <person name="Piller C.R."/>
            <person name="Privatt S.R."/>
            <person name="Schneider S.L."/>
            <person name="Sharp S."/>
            <person name="Smith T.C."/>
            <person name="Stanton J.D."/>
            <person name="Ullery H.E."/>
            <person name="Wilson R.J."/>
            <person name="Serrano M.G."/>
            <person name="Buck G."/>
            <person name="Lee V."/>
            <person name="Wang Y."/>
            <person name="Carvalho R."/>
            <person name="Voegtly L."/>
            <person name="Shi R."/>
            <person name="Duckworth R."/>
            <person name="Johnson A."/>
            <person name="Loviza R."/>
            <person name="Walstead R."/>
            <person name="Shah Z."/>
            <person name="Kiflezghi M."/>
            <person name="Wade K."/>
            <person name="Ball S.L."/>
            <person name="Bradley K.W."/>
            <person name="Asai D.J."/>
            <person name="Bowman C.A."/>
            <person name="Russell D.A."/>
            <person name="Pope W.H."/>
            <person name="Jacobs-Sera D."/>
            <person name="Hendrix R.W."/>
            <person name="Hatfull G.F."/>
        </authorList>
    </citation>
    <scope>NUCLEOTIDE SEQUENCE [LARGE SCALE GENOMIC DNA]</scope>
    <source>
        <strain evidence="2 3">DSM 27648</strain>
    </source>
</reference>
<evidence type="ECO:0000313" key="3">
    <source>
        <dbReference type="Proteomes" id="UP000064967"/>
    </source>
</evidence>
<feature type="signal peptide" evidence="1">
    <location>
        <begin position="1"/>
        <end position="24"/>
    </location>
</feature>